<evidence type="ECO:0000256" key="3">
    <source>
        <dbReference type="SAM" id="Phobius"/>
    </source>
</evidence>
<dbReference type="AlphaFoldDB" id="A0AA88UMY7"/>
<keyword evidence="3" id="KW-1133">Transmembrane helix</keyword>
<protein>
    <recommendedName>
        <fullName evidence="4">Bulb-type lectin domain-containing protein</fullName>
    </recommendedName>
</protein>
<dbReference type="CDD" id="cd00028">
    <property type="entry name" value="B_lectin"/>
    <property type="match status" value="1"/>
</dbReference>
<dbReference type="EMBL" id="JAVXUO010001000">
    <property type="protein sequence ID" value="KAK2987268.1"/>
    <property type="molecule type" value="Genomic_DNA"/>
</dbReference>
<dbReference type="PANTHER" id="PTHR32444:SF198">
    <property type="entry name" value="BULB-TYPE LECTIN DOMAIN-CONTAINING PROTEIN"/>
    <property type="match status" value="1"/>
</dbReference>
<dbReference type="InterPro" id="IPR001480">
    <property type="entry name" value="Bulb-type_lectin_dom"/>
</dbReference>
<dbReference type="Pfam" id="PF01453">
    <property type="entry name" value="B_lectin"/>
    <property type="match status" value="1"/>
</dbReference>
<dbReference type="Gene3D" id="2.90.10.10">
    <property type="entry name" value="Bulb-type lectin domain"/>
    <property type="match status" value="1"/>
</dbReference>
<proteinExistence type="predicted"/>
<dbReference type="PANTHER" id="PTHR32444">
    <property type="entry name" value="BULB-TYPE LECTIN DOMAIN-CONTAINING PROTEIN"/>
    <property type="match status" value="1"/>
</dbReference>
<keyword evidence="3" id="KW-0472">Membrane</keyword>
<dbReference type="PROSITE" id="PS50927">
    <property type="entry name" value="BULB_LECTIN"/>
    <property type="match status" value="1"/>
</dbReference>
<keyword evidence="1" id="KW-0732">Signal</keyword>
<dbReference type="Gene3D" id="1.10.510.10">
    <property type="entry name" value="Transferase(Phosphotransferase) domain 1"/>
    <property type="match status" value="1"/>
</dbReference>
<dbReference type="SMART" id="SM00108">
    <property type="entry name" value="B_lectin"/>
    <property type="match status" value="1"/>
</dbReference>
<dbReference type="SUPFAM" id="SSF51110">
    <property type="entry name" value="alpha-D-mannose-specific plant lectins"/>
    <property type="match status" value="1"/>
</dbReference>
<reference evidence="5" key="1">
    <citation type="submission" date="2022-12" db="EMBL/GenBank/DDBJ databases">
        <title>Draft genome assemblies for two species of Escallonia (Escalloniales).</title>
        <authorList>
            <person name="Chanderbali A."/>
            <person name="Dervinis C."/>
            <person name="Anghel I."/>
            <person name="Soltis D."/>
            <person name="Soltis P."/>
            <person name="Zapata F."/>
        </authorList>
    </citation>
    <scope>NUCLEOTIDE SEQUENCE</scope>
    <source>
        <strain evidence="5">UCBG92.1500</strain>
        <tissue evidence="5">Leaf</tissue>
    </source>
</reference>
<name>A0AA88UMY7_9ASTE</name>
<accession>A0AA88UMY7</accession>
<keyword evidence="3" id="KW-0812">Transmembrane</keyword>
<evidence type="ECO:0000256" key="2">
    <source>
        <dbReference type="ARBA" id="ARBA00023180"/>
    </source>
</evidence>
<evidence type="ECO:0000259" key="4">
    <source>
        <dbReference type="PROSITE" id="PS50927"/>
    </source>
</evidence>
<feature type="transmembrane region" description="Helical" evidence="3">
    <location>
        <begin position="256"/>
        <end position="276"/>
    </location>
</feature>
<feature type="domain" description="Bulb-type lectin" evidence="4">
    <location>
        <begin position="52"/>
        <end position="167"/>
    </location>
</feature>
<dbReference type="InterPro" id="IPR036426">
    <property type="entry name" value="Bulb-type_lectin_dom_sf"/>
</dbReference>
<dbReference type="GO" id="GO:0048544">
    <property type="term" value="P:recognition of pollen"/>
    <property type="evidence" value="ECO:0007669"/>
    <property type="project" value="InterPro"/>
</dbReference>
<keyword evidence="6" id="KW-1185">Reference proteome</keyword>
<evidence type="ECO:0000313" key="6">
    <source>
        <dbReference type="Proteomes" id="UP001187471"/>
    </source>
</evidence>
<organism evidence="5 6">
    <name type="scientific">Escallonia rubra</name>
    <dbReference type="NCBI Taxonomy" id="112253"/>
    <lineage>
        <taxon>Eukaryota</taxon>
        <taxon>Viridiplantae</taxon>
        <taxon>Streptophyta</taxon>
        <taxon>Embryophyta</taxon>
        <taxon>Tracheophyta</taxon>
        <taxon>Spermatophyta</taxon>
        <taxon>Magnoliopsida</taxon>
        <taxon>eudicotyledons</taxon>
        <taxon>Gunneridae</taxon>
        <taxon>Pentapetalae</taxon>
        <taxon>asterids</taxon>
        <taxon>campanulids</taxon>
        <taxon>Escalloniales</taxon>
        <taxon>Escalloniaceae</taxon>
        <taxon>Escallonia</taxon>
    </lineage>
</organism>
<dbReference type="Proteomes" id="UP001187471">
    <property type="component" value="Unassembled WGS sequence"/>
</dbReference>
<comment type="caution">
    <text evidence="5">The sequence shown here is derived from an EMBL/GenBank/DDBJ whole genome shotgun (WGS) entry which is preliminary data.</text>
</comment>
<gene>
    <name evidence="5" type="ORF">RJ640_017571</name>
</gene>
<keyword evidence="2" id="KW-0325">Glycoprotein</keyword>
<sequence length="458" mass="51612">MIEVGENYLGSISLYARRLRVHEGKREEPQSLTLPEIPCSDPSLFCLKFCTSTDTTTTHFIKDHETNVSNSTSFQLGFFGPSLCWYLVQRTRPERRWVANRDQRLTDTLGAATILEDGNLVVLDGQHQIIWSSNVTSSMAKSNAQLLDTGNLVLQDQPNGRTLWQSFQHPSDIFIGVPSMDSAHSNGFDLGREDDGSAYLTFCLADKSIIGYFVWGSEGRLVQKVWDDGAEEWEVTWTARKDDCDVYDKKKSMNQVIAITTINGSVIVVISAYIAWSMAKRKAMQPLWFPITGTELTDASRNCINIFQAWKLWNEEEIVKLVDPRIAESCFQMEILRYIHVGLLCVQEVAKDRPIISVILSMLSSVIEDLSTPREPAFTVKQTSSEADFSQQSQTRCSVNDTTAAITAVTGDYRGVPNPLLPGRVGKDYWLRHKIGSLPLSERPDQCRQQVFLVVCYK</sequence>
<evidence type="ECO:0000256" key="1">
    <source>
        <dbReference type="ARBA" id="ARBA00022729"/>
    </source>
</evidence>
<evidence type="ECO:0000313" key="5">
    <source>
        <dbReference type="EMBL" id="KAK2987268.1"/>
    </source>
</evidence>